<evidence type="ECO:0000256" key="5">
    <source>
        <dbReference type="SAM" id="Phobius"/>
    </source>
</evidence>
<dbReference type="Gene3D" id="1.10.8.500">
    <property type="entry name" value="HAMP domain in histidine kinase"/>
    <property type="match status" value="1"/>
</dbReference>
<dbReference type="SUPFAM" id="SSF58104">
    <property type="entry name" value="Methyl-accepting chemotaxis protein (MCP) signaling domain"/>
    <property type="match status" value="1"/>
</dbReference>
<dbReference type="Pfam" id="PF00672">
    <property type="entry name" value="HAMP"/>
    <property type="match status" value="1"/>
</dbReference>
<dbReference type="eggNOG" id="COG0840">
    <property type="taxonomic scope" value="Bacteria"/>
</dbReference>
<proteinExistence type="inferred from homology"/>
<evidence type="ECO:0000259" key="7">
    <source>
        <dbReference type="PROSITE" id="PS50885"/>
    </source>
</evidence>
<dbReference type="Pfam" id="PF16591">
    <property type="entry name" value="HBM"/>
    <property type="match status" value="1"/>
</dbReference>
<feature type="coiled-coil region" evidence="4">
    <location>
        <begin position="678"/>
        <end position="720"/>
    </location>
</feature>
<accession>G7V922</accession>
<dbReference type="GO" id="GO:0007165">
    <property type="term" value="P:signal transduction"/>
    <property type="evidence" value="ECO:0007669"/>
    <property type="project" value="UniProtKB-KW"/>
</dbReference>
<organism evidence="8 9">
    <name type="scientific">Thermovirga lienii (strain ATCC BAA-1197 / DSM 17291 / Cas60314)</name>
    <dbReference type="NCBI Taxonomy" id="580340"/>
    <lineage>
        <taxon>Bacteria</taxon>
        <taxon>Thermotogati</taxon>
        <taxon>Synergistota</taxon>
        <taxon>Synergistia</taxon>
        <taxon>Synergistales</taxon>
        <taxon>Thermovirgaceae</taxon>
        <taxon>Thermovirga</taxon>
    </lineage>
</organism>
<protein>
    <submittedName>
        <fullName evidence="8">Methyl-accepting chemotaxis sensory transducer</fullName>
    </submittedName>
</protein>
<dbReference type="PROSITE" id="PS50885">
    <property type="entry name" value="HAMP"/>
    <property type="match status" value="1"/>
</dbReference>
<feature type="domain" description="HAMP" evidence="7">
    <location>
        <begin position="337"/>
        <end position="392"/>
    </location>
</feature>
<dbReference type="AlphaFoldDB" id="G7V922"/>
<name>G7V922_THELD</name>
<dbReference type="HOGENOM" id="CLU_000445_107_27_0"/>
<dbReference type="KEGG" id="tli:Tlie_1846"/>
<feature type="coiled-coil region" evidence="4">
    <location>
        <begin position="377"/>
        <end position="450"/>
    </location>
</feature>
<keyword evidence="5" id="KW-1133">Transmembrane helix</keyword>
<evidence type="ECO:0000256" key="1">
    <source>
        <dbReference type="ARBA" id="ARBA00023224"/>
    </source>
</evidence>
<keyword evidence="1 3" id="KW-0807">Transducer</keyword>
<dbReference type="Pfam" id="PF00015">
    <property type="entry name" value="MCPsignal"/>
    <property type="match status" value="1"/>
</dbReference>
<keyword evidence="5" id="KW-0812">Transmembrane</keyword>
<keyword evidence="9" id="KW-1185">Reference proteome</keyword>
<feature type="domain" description="Methyl-accepting transducer" evidence="6">
    <location>
        <begin position="411"/>
        <end position="647"/>
    </location>
</feature>
<dbReference type="GO" id="GO:0016020">
    <property type="term" value="C:membrane"/>
    <property type="evidence" value="ECO:0007669"/>
    <property type="project" value="InterPro"/>
</dbReference>
<dbReference type="InterPro" id="IPR004089">
    <property type="entry name" value="MCPsignal_dom"/>
</dbReference>
<feature type="coiled-coil region" evidence="4">
    <location>
        <begin position="260"/>
        <end position="294"/>
    </location>
</feature>
<dbReference type="EMBL" id="CP003096">
    <property type="protein sequence ID" value="AER67556.1"/>
    <property type="molecule type" value="Genomic_DNA"/>
</dbReference>
<keyword evidence="5" id="KW-0472">Membrane</keyword>
<dbReference type="SMART" id="SM00304">
    <property type="entry name" value="HAMP"/>
    <property type="match status" value="1"/>
</dbReference>
<reference evidence="8 9" key="2">
    <citation type="journal article" date="2012" name="Stand. Genomic Sci.">
        <title>Genome sequence of the moderately thermophilic, amino-acid-degrading and sulfur-reducing bacterium Thermovirga lienii type strain (Cas60314(T)).</title>
        <authorList>
            <person name="Goker M."/>
            <person name="Saunders E."/>
            <person name="Lapidus A."/>
            <person name="Nolan M."/>
            <person name="Lucas S."/>
            <person name="Hammon N."/>
            <person name="Deshpande S."/>
            <person name="Cheng J.F."/>
            <person name="Han C."/>
            <person name="Tapia R."/>
            <person name="Goodwin L.A."/>
            <person name="Pitluck S."/>
            <person name="Liolios K."/>
            <person name="Mavromatis K."/>
            <person name="Pagani I."/>
            <person name="Ivanova N."/>
            <person name="Mikhailova N."/>
            <person name="Pati A."/>
            <person name="Chen A."/>
            <person name="Palaniappan K."/>
            <person name="Land M."/>
            <person name="Chang Y.J."/>
            <person name="Jeffries C.D."/>
            <person name="Brambilla E.M."/>
            <person name="Rohde M."/>
            <person name="Spring S."/>
            <person name="Detter J.C."/>
            <person name="Woyke T."/>
            <person name="Bristow J."/>
            <person name="Eisen J.A."/>
            <person name="Markowitz V."/>
            <person name="Hugenholtz P."/>
            <person name="Kyrpides N.C."/>
            <person name="Klenk H.P."/>
        </authorList>
    </citation>
    <scope>NUCLEOTIDE SEQUENCE [LARGE SCALE GENOMIC DNA]</scope>
    <source>
        <strain evidence="9">ATCC BAA-1197 / DSM 17291 / Cas60314</strain>
    </source>
</reference>
<dbReference type="PROSITE" id="PS50111">
    <property type="entry name" value="CHEMOTAXIS_TRANSDUC_2"/>
    <property type="match status" value="1"/>
</dbReference>
<evidence type="ECO:0000313" key="9">
    <source>
        <dbReference type="Proteomes" id="UP000005868"/>
    </source>
</evidence>
<dbReference type="PANTHER" id="PTHR32089:SF112">
    <property type="entry name" value="LYSOZYME-LIKE PROTEIN-RELATED"/>
    <property type="match status" value="1"/>
</dbReference>
<dbReference type="Proteomes" id="UP000005868">
    <property type="component" value="Chromosome"/>
</dbReference>
<evidence type="ECO:0000256" key="3">
    <source>
        <dbReference type="PROSITE-ProRule" id="PRU00284"/>
    </source>
</evidence>
<evidence type="ECO:0000313" key="8">
    <source>
        <dbReference type="EMBL" id="AER67556.1"/>
    </source>
</evidence>
<dbReference type="PANTHER" id="PTHR32089">
    <property type="entry name" value="METHYL-ACCEPTING CHEMOTAXIS PROTEIN MCPB"/>
    <property type="match status" value="1"/>
</dbReference>
<evidence type="ECO:0000259" key="6">
    <source>
        <dbReference type="PROSITE" id="PS50111"/>
    </source>
</evidence>
<feature type="coiled-coil region" evidence="4">
    <location>
        <begin position="107"/>
        <end position="144"/>
    </location>
</feature>
<dbReference type="CDD" id="cd06225">
    <property type="entry name" value="HAMP"/>
    <property type="match status" value="1"/>
</dbReference>
<dbReference type="InterPro" id="IPR003660">
    <property type="entry name" value="HAMP_dom"/>
</dbReference>
<reference evidence="9" key="1">
    <citation type="submission" date="2011-10" db="EMBL/GenBank/DDBJ databases">
        <title>The complete genome of chromosome of Thermovirga lienii DSM 17291.</title>
        <authorList>
            <consortium name="US DOE Joint Genome Institute (JGI-PGF)"/>
            <person name="Lucas S."/>
            <person name="Copeland A."/>
            <person name="Lapidus A."/>
            <person name="Glavina del Rio T."/>
            <person name="Dalin E."/>
            <person name="Tice H."/>
            <person name="Bruce D."/>
            <person name="Goodwin L."/>
            <person name="Pitluck S."/>
            <person name="Peters L."/>
            <person name="Mikhailova N."/>
            <person name="Saunders E."/>
            <person name="Kyrpides N."/>
            <person name="Mavromatis K."/>
            <person name="Ivanova N."/>
            <person name="Last F.I."/>
            <person name="Brettin T."/>
            <person name="Detter J.C."/>
            <person name="Han C."/>
            <person name="Larimer F."/>
            <person name="Land M."/>
            <person name="Hauser L."/>
            <person name="Markowitz V."/>
            <person name="Cheng J.-F."/>
            <person name="Hugenholtz P."/>
            <person name="Woyke T."/>
            <person name="Wu D."/>
            <person name="Spring S."/>
            <person name="Schroeder M."/>
            <person name="Brambilla E.-M."/>
            <person name="Klenk H.-P."/>
            <person name="Eisen J.A."/>
        </authorList>
    </citation>
    <scope>NUCLEOTIDE SEQUENCE [LARGE SCALE GENOMIC DNA]</scope>
    <source>
        <strain evidence="9">ATCC BAA-1197 / DSM 17291 / Cas60314</strain>
    </source>
</reference>
<feature type="transmembrane region" description="Helical" evidence="5">
    <location>
        <begin position="316"/>
        <end position="335"/>
    </location>
</feature>
<dbReference type="InterPro" id="IPR032255">
    <property type="entry name" value="HBM"/>
</dbReference>
<evidence type="ECO:0000256" key="4">
    <source>
        <dbReference type="SAM" id="Coils"/>
    </source>
</evidence>
<comment type="similarity">
    <text evidence="2">Belongs to the methyl-accepting chemotaxis (MCP) protein family.</text>
</comment>
<keyword evidence="4" id="KW-0175">Coiled coil</keyword>
<gene>
    <name evidence="8" type="ordered locus">Tlie_1846</name>
</gene>
<dbReference type="SMART" id="SM00283">
    <property type="entry name" value="MA"/>
    <property type="match status" value="1"/>
</dbReference>
<sequence length="723" mass="79261">MFKNTKIGPRLAGSILAVVVVFAIATFFSWKNFQEIQYSTEDLVKQRFAEINLTSDIRQKLLEGSSYYSKYALVGEKGYLLKGDEKLKEAEALVQQAMRMATARSDIEELEQGANVATSAISSLKNAARKIGRAMESIKDSRAETEKALSTVRENMRAYLAGEREELKNEIEFELGVAAVMKRMGKINKAMDLLREMESVGIDIYKAQLARSDSEVKALLSRLTKVQGEVGAIKKDTYVLSSKKNLEKVIEAIGSYKKAVEDLVANWEALQSIAQDLEDRAEKTNKLVDDVNKETLKKVNEVASNIMVRLSQSLKLSLVVTLVVILLGLVVSFLITRSIKKPLRNLSDMAQKAGSGDLTVSLSWYSFPFRDEIYEVAVEMEKMITNQKQIIEAIKDEVANNKHGADELARLSDSVNEAMEVIQGAVKDLAELAENNAASLEETNASIEEVSSGSKNVAESAAEAAALSDKTRKIGEEATGQVKSVIQAVYKTSEDAELNAKAIEKLVDSVEKITSFVSTIGTIADQTNLLALNAAIEAARAGEHGRSFAVVADEVRKLAENSNKAAKEISTLVEVLRVESRNSADAVMTSAEELKITAQQAAEAQNNIESVLEHIHSIDETIHSMAAFAQEQAAASHEIAEAVEQITLANNQLVEKVEGIESSSVSTNEKAMQVAEEAQTLMANADKLEVMLNRFKVEEKAKVQEELEEEEHLTEEKEGANIS</sequence>
<feature type="transmembrane region" description="Helical" evidence="5">
    <location>
        <begin position="12"/>
        <end position="30"/>
    </location>
</feature>
<dbReference type="Gene3D" id="1.10.287.950">
    <property type="entry name" value="Methyl-accepting chemotaxis protein"/>
    <property type="match status" value="1"/>
</dbReference>
<dbReference type="OrthoDB" id="2531at2"/>
<dbReference type="STRING" id="580340.Tlie_1846"/>
<evidence type="ECO:0000256" key="2">
    <source>
        <dbReference type="ARBA" id="ARBA00029447"/>
    </source>
</evidence>